<dbReference type="Pfam" id="PF00436">
    <property type="entry name" value="SSB"/>
    <property type="match status" value="1"/>
</dbReference>
<dbReference type="InterPro" id="IPR000424">
    <property type="entry name" value="Primosome_PriB/ssb"/>
</dbReference>
<dbReference type="InterPro" id="IPR012340">
    <property type="entry name" value="NA-bd_OB-fold"/>
</dbReference>
<feature type="compositionally biased region" description="Acidic residues" evidence="4">
    <location>
        <begin position="153"/>
        <end position="165"/>
    </location>
</feature>
<evidence type="ECO:0000313" key="5">
    <source>
        <dbReference type="EMBL" id="SUX27023.1"/>
    </source>
</evidence>
<dbReference type="GO" id="GO:0003697">
    <property type="term" value="F:single-stranded DNA binding"/>
    <property type="evidence" value="ECO:0007669"/>
    <property type="project" value="UniProtKB-UniRule"/>
</dbReference>
<evidence type="ECO:0000256" key="3">
    <source>
        <dbReference type="PIRNR" id="PIRNR002070"/>
    </source>
</evidence>
<dbReference type="HAMAP" id="MF_00984">
    <property type="entry name" value="SSB"/>
    <property type="match status" value="1"/>
</dbReference>
<dbReference type="NCBIfam" id="NF006297">
    <property type="entry name" value="PRK08486.1"/>
    <property type="match status" value="1"/>
</dbReference>
<sequence length="165" mass="18797">MFNKVVLIGNLTRDIEMRYGQSGTAIGSSAIAVTRKFSVNGEKREETCFVDITFFGRQAEVANQYLSKGSKLLIEGRLKFDQWTDQNGQNRSKHSVQVENMEMLGNNQNNANHFTSNNYAETQSYDPYTSENSKKPMQKTSNQNQEKIREIDVDAYDSDDSDLPF</sequence>
<dbReference type="Gene3D" id="2.40.50.140">
    <property type="entry name" value="Nucleic acid-binding proteins"/>
    <property type="match status" value="1"/>
</dbReference>
<comment type="subunit">
    <text evidence="2">Homotetramer.</text>
</comment>
<feature type="region of interest" description="Disordered" evidence="4">
    <location>
        <begin position="121"/>
        <end position="165"/>
    </location>
</feature>
<dbReference type="NCBIfam" id="TIGR00621">
    <property type="entry name" value="ssb"/>
    <property type="match status" value="1"/>
</dbReference>
<accession>A0A381EJD1</accession>
<evidence type="ECO:0000256" key="2">
    <source>
        <dbReference type="HAMAP-Rule" id="MF_00984"/>
    </source>
</evidence>
<evidence type="ECO:0000313" key="6">
    <source>
        <dbReference type="Proteomes" id="UP000254161"/>
    </source>
</evidence>
<name>A0A381EJD1_CAMUP</name>
<comment type="caution">
    <text evidence="2">Lacks conserved residue(s) required for the propagation of feature annotation.</text>
</comment>
<protein>
    <recommendedName>
        <fullName evidence="2 3">Single-stranded DNA-binding protein</fullName>
        <shortName evidence="2">SSB</shortName>
    </recommendedName>
</protein>
<evidence type="ECO:0000256" key="1">
    <source>
        <dbReference type="ARBA" id="ARBA00023125"/>
    </source>
</evidence>
<dbReference type="GO" id="GO:0006260">
    <property type="term" value="P:DNA replication"/>
    <property type="evidence" value="ECO:0007669"/>
    <property type="project" value="InterPro"/>
</dbReference>
<dbReference type="Proteomes" id="UP000254161">
    <property type="component" value="Unassembled WGS sequence"/>
</dbReference>
<dbReference type="PANTHER" id="PTHR10302:SF27">
    <property type="entry name" value="SINGLE-STRANDED DNA-BINDING PROTEIN"/>
    <property type="match status" value="1"/>
</dbReference>
<dbReference type="AlphaFoldDB" id="A0A381EJD1"/>
<dbReference type="PROSITE" id="PS50935">
    <property type="entry name" value="SSB"/>
    <property type="match status" value="1"/>
</dbReference>
<reference evidence="5 6" key="1">
    <citation type="submission" date="2018-06" db="EMBL/GenBank/DDBJ databases">
        <authorList>
            <consortium name="Pathogen Informatics"/>
            <person name="Doyle S."/>
        </authorList>
    </citation>
    <scope>NUCLEOTIDE SEQUENCE [LARGE SCALE GENOMIC DNA]</scope>
    <source>
        <strain evidence="5 6">NCTC12264</strain>
    </source>
</reference>
<dbReference type="RefSeq" id="WP_004274959.1">
    <property type="nucleotide sequence ID" value="NZ_JANKIR010000035.1"/>
</dbReference>
<evidence type="ECO:0000256" key="4">
    <source>
        <dbReference type="SAM" id="MobiDB-lite"/>
    </source>
</evidence>
<dbReference type="GeneID" id="77230338"/>
<dbReference type="PIRSF" id="PIRSF002070">
    <property type="entry name" value="SSB"/>
    <property type="match status" value="1"/>
</dbReference>
<dbReference type="CDD" id="cd04496">
    <property type="entry name" value="SSB_OBF"/>
    <property type="match status" value="1"/>
</dbReference>
<dbReference type="GO" id="GO:0009295">
    <property type="term" value="C:nucleoid"/>
    <property type="evidence" value="ECO:0007669"/>
    <property type="project" value="TreeGrafter"/>
</dbReference>
<feature type="compositionally biased region" description="Polar residues" evidence="4">
    <location>
        <begin position="121"/>
        <end position="131"/>
    </location>
</feature>
<dbReference type="SUPFAM" id="SSF50249">
    <property type="entry name" value="Nucleic acid-binding proteins"/>
    <property type="match status" value="1"/>
</dbReference>
<keyword evidence="1 2" id="KW-0238">DNA-binding</keyword>
<gene>
    <name evidence="5" type="primary">ssb_2</name>
    <name evidence="5" type="ORF">NCTC12264_01263</name>
</gene>
<proteinExistence type="inferred from homology"/>
<organism evidence="5 6">
    <name type="scientific">Campylobacter upsaliensis</name>
    <dbReference type="NCBI Taxonomy" id="28080"/>
    <lineage>
        <taxon>Bacteria</taxon>
        <taxon>Pseudomonadati</taxon>
        <taxon>Campylobacterota</taxon>
        <taxon>Epsilonproteobacteria</taxon>
        <taxon>Campylobacterales</taxon>
        <taxon>Campylobacteraceae</taxon>
        <taxon>Campylobacter</taxon>
    </lineage>
</organism>
<dbReference type="EMBL" id="UFUZ01000001">
    <property type="protein sequence ID" value="SUX27023.1"/>
    <property type="molecule type" value="Genomic_DNA"/>
</dbReference>
<dbReference type="InterPro" id="IPR011344">
    <property type="entry name" value="ssDNA-bd"/>
</dbReference>
<dbReference type="PANTHER" id="PTHR10302">
    <property type="entry name" value="SINGLE-STRANDED DNA-BINDING PROTEIN"/>
    <property type="match status" value="1"/>
</dbReference>